<dbReference type="SUPFAM" id="SSF48403">
    <property type="entry name" value="Ankyrin repeat"/>
    <property type="match status" value="1"/>
</dbReference>
<dbReference type="Proteomes" id="UP001149163">
    <property type="component" value="Unassembled WGS sequence"/>
</dbReference>
<dbReference type="GO" id="GO:0003723">
    <property type="term" value="F:RNA binding"/>
    <property type="evidence" value="ECO:0007669"/>
    <property type="project" value="TreeGrafter"/>
</dbReference>
<dbReference type="PANTHER" id="PTHR24141">
    <property type="entry name" value="2-5A-DEPENDENT RIBONUCLEASE"/>
    <property type="match status" value="1"/>
</dbReference>
<feature type="repeat" description="ANK" evidence="3">
    <location>
        <begin position="496"/>
        <end position="528"/>
    </location>
</feature>
<dbReference type="AlphaFoldDB" id="A0A9W9HV35"/>
<feature type="repeat" description="ANK" evidence="3">
    <location>
        <begin position="463"/>
        <end position="491"/>
    </location>
</feature>
<keyword evidence="1" id="KW-0677">Repeat</keyword>
<accession>A0A9W9HV35</accession>
<dbReference type="InterPro" id="IPR036770">
    <property type="entry name" value="Ankyrin_rpt-contain_sf"/>
</dbReference>
<reference evidence="4" key="1">
    <citation type="submission" date="2022-11" db="EMBL/GenBank/DDBJ databases">
        <authorList>
            <person name="Petersen C."/>
        </authorList>
    </citation>
    <scope>NUCLEOTIDE SEQUENCE</scope>
    <source>
        <strain evidence="4">IBT 26290</strain>
    </source>
</reference>
<dbReference type="GeneID" id="81429369"/>
<keyword evidence="2 3" id="KW-0040">ANK repeat</keyword>
<dbReference type="SMART" id="SM00248">
    <property type="entry name" value="ANK"/>
    <property type="match status" value="6"/>
</dbReference>
<sequence length="595" mass="65694">MPLPQALRGSLSEQFAAVRPLADSLYDSIGREPTLINQARDELDLLRVVLDVTETSSALLCVDNPPALGRTLESCRLALVELEKVHHRDEVRSLSPLSDIRARFSSLIFELSVMNADMMISSQKNVNRLLRGYIEDVRAGKRESAIVSNVLDDAFPKNKKDEAWKRLQQELHDVGIVPEWSDQDHGYIISTLRTAVGEQLLQRSVTKPVPPKIPPQPTKPQFSPSNSQPYAILIAEPFTLPHQPPEHQERGLSDKEVLPMEDFPIPVAMELQDVADTEKHVLLRDNVPVPIAREPFCPENGASDRQVLAQEIFPIPVDSEPSIENSLVNRSENSSSVSGSYLPKSMIRSKKPSLVRRMKFRLTSSKEEFVSLIQIGGLYPVKLALDKGADANTTNDEGQSALMVAVSFGHHDISQLLLEYGASIDKVSHKGDSALGTAALIGREDIARMLLVYGADPNAGKNRGKTALSQAAAAGYEHITRLLLDRGADPDGLCTSGDTALARAAFYGHIDTARLLLRNGALVDKTAYPRQTPLWRAVHQGQTEMVRLLMTFRADPTTKDVHGQSPLSLAASLGRSEILRIFRQYGYQTSPLQYY</sequence>
<dbReference type="PANTHER" id="PTHR24141:SF1">
    <property type="entry name" value="2-5A-DEPENDENT RIBONUCLEASE"/>
    <property type="match status" value="1"/>
</dbReference>
<dbReference type="PROSITE" id="PS50088">
    <property type="entry name" value="ANK_REPEAT"/>
    <property type="match status" value="5"/>
</dbReference>
<dbReference type="InterPro" id="IPR002110">
    <property type="entry name" value="Ankyrin_rpt"/>
</dbReference>
<comment type="caution">
    <text evidence="4">The sequence shown here is derived from an EMBL/GenBank/DDBJ whole genome shotgun (WGS) entry which is preliminary data.</text>
</comment>
<reference evidence="4" key="2">
    <citation type="journal article" date="2023" name="IMA Fungus">
        <title>Comparative genomic study of the Penicillium genus elucidates a diverse pangenome and 15 lateral gene transfer events.</title>
        <authorList>
            <person name="Petersen C."/>
            <person name="Sorensen T."/>
            <person name="Nielsen M.R."/>
            <person name="Sondergaard T.E."/>
            <person name="Sorensen J.L."/>
            <person name="Fitzpatrick D.A."/>
            <person name="Frisvad J.C."/>
            <person name="Nielsen K.L."/>
        </authorList>
    </citation>
    <scope>NUCLEOTIDE SEQUENCE</scope>
    <source>
        <strain evidence="4">IBT 26290</strain>
    </source>
</reference>
<dbReference type="RefSeq" id="XP_056539958.1">
    <property type="nucleotide sequence ID" value="XM_056690193.1"/>
</dbReference>
<keyword evidence="5" id="KW-1185">Reference proteome</keyword>
<dbReference type="PROSITE" id="PS50297">
    <property type="entry name" value="ANK_REP_REGION"/>
    <property type="match status" value="4"/>
</dbReference>
<feature type="repeat" description="ANK" evidence="3">
    <location>
        <begin position="397"/>
        <end position="429"/>
    </location>
</feature>
<dbReference type="Pfam" id="PF13637">
    <property type="entry name" value="Ank_4"/>
    <property type="match status" value="1"/>
</dbReference>
<evidence type="ECO:0000256" key="3">
    <source>
        <dbReference type="PROSITE-ProRule" id="PRU00023"/>
    </source>
</evidence>
<name>A0A9W9HV35_9EURO</name>
<dbReference type="EMBL" id="JAPQKN010000006">
    <property type="protein sequence ID" value="KAJ5156969.1"/>
    <property type="molecule type" value="Genomic_DNA"/>
</dbReference>
<feature type="repeat" description="ANK" evidence="3">
    <location>
        <begin position="430"/>
        <end position="462"/>
    </location>
</feature>
<evidence type="ECO:0000256" key="1">
    <source>
        <dbReference type="ARBA" id="ARBA00022737"/>
    </source>
</evidence>
<feature type="repeat" description="ANK" evidence="3">
    <location>
        <begin position="529"/>
        <end position="561"/>
    </location>
</feature>
<organism evidence="4 5">
    <name type="scientific">Penicillium canariense</name>
    <dbReference type="NCBI Taxonomy" id="189055"/>
    <lineage>
        <taxon>Eukaryota</taxon>
        <taxon>Fungi</taxon>
        <taxon>Dikarya</taxon>
        <taxon>Ascomycota</taxon>
        <taxon>Pezizomycotina</taxon>
        <taxon>Eurotiomycetes</taxon>
        <taxon>Eurotiomycetidae</taxon>
        <taxon>Eurotiales</taxon>
        <taxon>Aspergillaceae</taxon>
        <taxon>Penicillium</taxon>
    </lineage>
</organism>
<dbReference type="OrthoDB" id="20872at2759"/>
<evidence type="ECO:0000313" key="5">
    <source>
        <dbReference type="Proteomes" id="UP001149163"/>
    </source>
</evidence>
<dbReference type="Gene3D" id="1.25.40.20">
    <property type="entry name" value="Ankyrin repeat-containing domain"/>
    <property type="match status" value="1"/>
</dbReference>
<evidence type="ECO:0000256" key="2">
    <source>
        <dbReference type="ARBA" id="ARBA00023043"/>
    </source>
</evidence>
<dbReference type="GO" id="GO:0004540">
    <property type="term" value="F:RNA nuclease activity"/>
    <property type="evidence" value="ECO:0007669"/>
    <property type="project" value="TreeGrafter"/>
</dbReference>
<dbReference type="Pfam" id="PF12796">
    <property type="entry name" value="Ank_2"/>
    <property type="match status" value="2"/>
</dbReference>
<protein>
    <submittedName>
        <fullName evidence="4">Uncharacterized protein</fullName>
    </submittedName>
</protein>
<dbReference type="GO" id="GO:0006396">
    <property type="term" value="P:RNA processing"/>
    <property type="evidence" value="ECO:0007669"/>
    <property type="project" value="TreeGrafter"/>
</dbReference>
<evidence type="ECO:0000313" key="4">
    <source>
        <dbReference type="EMBL" id="KAJ5156969.1"/>
    </source>
</evidence>
<proteinExistence type="predicted"/>
<gene>
    <name evidence="4" type="ORF">N7482_008069</name>
</gene>